<name>A0A6C0JFB7_9ZZZZ</name>
<feature type="domain" description="Helicase ATP-binding" evidence="6">
    <location>
        <begin position="91"/>
        <end position="240"/>
    </location>
</feature>
<dbReference type="Gene3D" id="3.40.50.300">
    <property type="entry name" value="P-loop containing nucleotide triphosphate hydrolases"/>
    <property type="match status" value="2"/>
</dbReference>
<dbReference type="EMBL" id="MN740401">
    <property type="protein sequence ID" value="QHU04515.1"/>
    <property type="molecule type" value="Genomic_DNA"/>
</dbReference>
<evidence type="ECO:0000256" key="4">
    <source>
        <dbReference type="ARBA" id="ARBA00022840"/>
    </source>
</evidence>
<dbReference type="GO" id="GO:0004386">
    <property type="term" value="F:helicase activity"/>
    <property type="evidence" value="ECO:0007669"/>
    <property type="project" value="UniProtKB-KW"/>
</dbReference>
<dbReference type="AlphaFoldDB" id="A0A6C0JFB7"/>
<reference evidence="7" key="1">
    <citation type="journal article" date="2020" name="Nature">
        <title>Giant virus diversity and host interactions through global metagenomics.</title>
        <authorList>
            <person name="Schulz F."/>
            <person name="Roux S."/>
            <person name="Paez-Espino D."/>
            <person name="Jungbluth S."/>
            <person name="Walsh D.A."/>
            <person name="Denef V.J."/>
            <person name="McMahon K.D."/>
            <person name="Konstantinidis K.T."/>
            <person name="Eloe-Fadrosh E.A."/>
            <person name="Kyrpides N.C."/>
            <person name="Woyke T."/>
        </authorList>
    </citation>
    <scope>NUCLEOTIDE SEQUENCE</scope>
    <source>
        <strain evidence="7">GVMAG-M-3300027708-51</strain>
    </source>
</reference>
<dbReference type="InterPro" id="IPR014001">
    <property type="entry name" value="Helicase_ATP-bd"/>
</dbReference>
<keyword evidence="2" id="KW-0378">Hydrolase</keyword>
<dbReference type="GO" id="GO:0005524">
    <property type="term" value="F:ATP binding"/>
    <property type="evidence" value="ECO:0007669"/>
    <property type="project" value="UniProtKB-KW"/>
</dbReference>
<evidence type="ECO:0000259" key="6">
    <source>
        <dbReference type="PROSITE" id="PS51192"/>
    </source>
</evidence>
<dbReference type="InterPro" id="IPR006935">
    <property type="entry name" value="Helicase/UvrB_N"/>
</dbReference>
<proteinExistence type="predicted"/>
<dbReference type="PANTHER" id="PTHR11274:SF0">
    <property type="entry name" value="GENERAL TRANSCRIPTION AND DNA REPAIR FACTOR IIH HELICASE SUBUNIT XPB"/>
    <property type="match status" value="1"/>
</dbReference>
<evidence type="ECO:0000256" key="3">
    <source>
        <dbReference type="ARBA" id="ARBA00022806"/>
    </source>
</evidence>
<organism evidence="7">
    <name type="scientific">viral metagenome</name>
    <dbReference type="NCBI Taxonomy" id="1070528"/>
    <lineage>
        <taxon>unclassified sequences</taxon>
        <taxon>metagenomes</taxon>
        <taxon>organismal metagenomes</taxon>
    </lineage>
</organism>
<keyword evidence="4" id="KW-0067">ATP-binding</keyword>
<protein>
    <recommendedName>
        <fullName evidence="6">Helicase ATP-binding domain-containing protein</fullName>
    </recommendedName>
</protein>
<evidence type="ECO:0000256" key="2">
    <source>
        <dbReference type="ARBA" id="ARBA00022801"/>
    </source>
</evidence>
<evidence type="ECO:0000256" key="5">
    <source>
        <dbReference type="SAM" id="MobiDB-lite"/>
    </source>
</evidence>
<feature type="region of interest" description="Disordered" evidence="5">
    <location>
        <begin position="438"/>
        <end position="473"/>
    </location>
</feature>
<dbReference type="GO" id="GO:0016787">
    <property type="term" value="F:hydrolase activity"/>
    <property type="evidence" value="ECO:0007669"/>
    <property type="project" value="UniProtKB-KW"/>
</dbReference>
<dbReference type="Pfam" id="PF04851">
    <property type="entry name" value="ResIII"/>
    <property type="match status" value="1"/>
</dbReference>
<keyword evidence="1" id="KW-0547">Nucleotide-binding</keyword>
<dbReference type="PANTHER" id="PTHR11274">
    <property type="entry name" value="RAD25/XP-B DNA REPAIR HELICASE"/>
    <property type="match status" value="1"/>
</dbReference>
<evidence type="ECO:0000313" key="7">
    <source>
        <dbReference type="EMBL" id="QHU04515.1"/>
    </source>
</evidence>
<dbReference type="InterPro" id="IPR027417">
    <property type="entry name" value="P-loop_NTPase"/>
</dbReference>
<evidence type="ECO:0000256" key="1">
    <source>
        <dbReference type="ARBA" id="ARBA00022741"/>
    </source>
</evidence>
<keyword evidence="3" id="KW-0347">Helicase</keyword>
<sequence>MLTLQGYQIPKDHRELLLKKALTVRPFSMIKPQFQPKYKVWHEDAKHLYLPKHFGIERYGPVPEREVPKTADAHWEFAGAIRPAQLPVVNSFLLPEPHDGVLSLHTGGGKTVCALYIASKLKVPTLVIVHNTFLRDQWVDRIKSFLPKARIGRVQADVVDVDSKDVVIVMLQTLSMKELNGNLFAPIGLVIVDECHHIASEVFVQALPKVTSRYMLGLSATPERKDKLMFAIHWFLGPLLYKSDTGDSVDTQVKVEMYEYENNDPEFNEIVVSSQGMVSVPIMVNKLTACEDRTRWLIRILVDVIEDGRQVLVLSDRVQHCKDLLNGLPDGLKEEACILSQAVKSDVRTEYCRTKKVLIATYSMCKEGFDVPTLNTLVMATPRPDIDQIVGRILRVEKAGRAVHPLIVDIVDPQFKRQFGARNTLYRRRQYRVTRMLMPQAPSGPPGQLPPRPPGAQSSHESLVTAGHSSEED</sequence>
<dbReference type="GO" id="GO:0003677">
    <property type="term" value="F:DNA binding"/>
    <property type="evidence" value="ECO:0007669"/>
    <property type="project" value="InterPro"/>
</dbReference>
<dbReference type="PROSITE" id="PS51192">
    <property type="entry name" value="HELICASE_ATP_BIND_1"/>
    <property type="match status" value="1"/>
</dbReference>
<feature type="compositionally biased region" description="Pro residues" evidence="5">
    <location>
        <begin position="442"/>
        <end position="454"/>
    </location>
</feature>
<dbReference type="CDD" id="cd18785">
    <property type="entry name" value="SF2_C"/>
    <property type="match status" value="1"/>
</dbReference>
<dbReference type="InterPro" id="IPR050615">
    <property type="entry name" value="ATP-dep_DNA_Helicase"/>
</dbReference>
<dbReference type="SUPFAM" id="SSF52540">
    <property type="entry name" value="P-loop containing nucleoside triphosphate hydrolases"/>
    <property type="match status" value="2"/>
</dbReference>
<accession>A0A6C0JFB7</accession>
<dbReference type="SMART" id="SM00487">
    <property type="entry name" value="DEXDc"/>
    <property type="match status" value="1"/>
</dbReference>